<gene>
    <name evidence="4" type="ORF">C2G38_2256834</name>
</gene>
<dbReference type="InterPro" id="IPR011990">
    <property type="entry name" value="TPR-like_helical_dom_sf"/>
</dbReference>
<keyword evidence="2 3" id="KW-0802">TPR repeat</keyword>
<evidence type="ECO:0000256" key="1">
    <source>
        <dbReference type="ARBA" id="ARBA00022737"/>
    </source>
</evidence>
<dbReference type="InterPro" id="IPR050498">
    <property type="entry name" value="Ycf3"/>
</dbReference>
<organism evidence="4 5">
    <name type="scientific">Gigaspora rosea</name>
    <dbReference type="NCBI Taxonomy" id="44941"/>
    <lineage>
        <taxon>Eukaryota</taxon>
        <taxon>Fungi</taxon>
        <taxon>Fungi incertae sedis</taxon>
        <taxon>Mucoromycota</taxon>
        <taxon>Glomeromycotina</taxon>
        <taxon>Glomeromycetes</taxon>
        <taxon>Diversisporales</taxon>
        <taxon>Gigasporaceae</taxon>
        <taxon>Gigaspora</taxon>
    </lineage>
</organism>
<proteinExistence type="predicted"/>
<name>A0A397TUX8_9GLOM</name>
<dbReference type="SUPFAM" id="SSF48452">
    <property type="entry name" value="TPR-like"/>
    <property type="match status" value="1"/>
</dbReference>
<dbReference type="InterPro" id="IPR019734">
    <property type="entry name" value="TPR_rpt"/>
</dbReference>
<sequence>MNNDTIFRYVLYKLNDIDLAIIYCNSAIKNNETNIIAICIRGKSYYLSNLFEEALEDFHKVLKIFPNKAILRCCGETYQKLKKYKKSLKDLDKIINSKMNVTNCYMDELALHFNNMLNNKLNNTYALRSHGNELALEKRGETYFIIGKYNEALADLTNI</sequence>
<comment type="caution">
    <text evidence="4">The sequence shown here is derived from an EMBL/GenBank/DDBJ whole genome shotgun (WGS) entry which is preliminary data.</text>
</comment>
<evidence type="ECO:0000313" key="4">
    <source>
        <dbReference type="EMBL" id="RIB00169.1"/>
    </source>
</evidence>
<accession>A0A397TUX8</accession>
<dbReference type="PANTHER" id="PTHR44858:SF1">
    <property type="entry name" value="UDP-N-ACETYLGLUCOSAMINE--PEPTIDE N-ACETYLGLUCOSAMINYLTRANSFERASE SPINDLY-RELATED"/>
    <property type="match status" value="1"/>
</dbReference>
<reference evidence="4 5" key="1">
    <citation type="submission" date="2018-06" db="EMBL/GenBank/DDBJ databases">
        <title>Comparative genomics reveals the genomic features of Rhizophagus irregularis, R. cerebriforme, R. diaphanum and Gigaspora rosea, and their symbiotic lifestyle signature.</title>
        <authorList>
            <person name="Morin E."/>
            <person name="San Clemente H."/>
            <person name="Chen E.C.H."/>
            <person name="De La Providencia I."/>
            <person name="Hainaut M."/>
            <person name="Kuo A."/>
            <person name="Kohler A."/>
            <person name="Murat C."/>
            <person name="Tang N."/>
            <person name="Roy S."/>
            <person name="Loubradou J."/>
            <person name="Henrissat B."/>
            <person name="Grigoriev I.V."/>
            <person name="Corradi N."/>
            <person name="Roux C."/>
            <person name="Martin F.M."/>
        </authorList>
    </citation>
    <scope>NUCLEOTIDE SEQUENCE [LARGE SCALE GENOMIC DNA]</scope>
    <source>
        <strain evidence="4 5">DAOM 194757</strain>
    </source>
</reference>
<dbReference type="Proteomes" id="UP000266673">
    <property type="component" value="Unassembled WGS sequence"/>
</dbReference>
<dbReference type="Gene3D" id="1.25.40.10">
    <property type="entry name" value="Tetratricopeptide repeat domain"/>
    <property type="match status" value="1"/>
</dbReference>
<feature type="repeat" description="TPR" evidence="3">
    <location>
        <begin position="35"/>
        <end position="68"/>
    </location>
</feature>
<evidence type="ECO:0000313" key="5">
    <source>
        <dbReference type="Proteomes" id="UP000266673"/>
    </source>
</evidence>
<dbReference type="OrthoDB" id="1902587at2759"/>
<keyword evidence="5" id="KW-1185">Reference proteome</keyword>
<protein>
    <recommendedName>
        <fullName evidence="6">TPR-like protein</fullName>
    </recommendedName>
</protein>
<dbReference type="SMART" id="SM00028">
    <property type="entry name" value="TPR"/>
    <property type="match status" value="2"/>
</dbReference>
<evidence type="ECO:0000256" key="2">
    <source>
        <dbReference type="ARBA" id="ARBA00022803"/>
    </source>
</evidence>
<dbReference type="AlphaFoldDB" id="A0A397TUX8"/>
<dbReference type="PROSITE" id="PS50005">
    <property type="entry name" value="TPR"/>
    <property type="match status" value="1"/>
</dbReference>
<evidence type="ECO:0008006" key="6">
    <source>
        <dbReference type="Google" id="ProtNLM"/>
    </source>
</evidence>
<evidence type="ECO:0000256" key="3">
    <source>
        <dbReference type="PROSITE-ProRule" id="PRU00339"/>
    </source>
</evidence>
<dbReference type="PANTHER" id="PTHR44858">
    <property type="entry name" value="TETRATRICOPEPTIDE REPEAT PROTEIN 6"/>
    <property type="match status" value="1"/>
</dbReference>
<keyword evidence="1" id="KW-0677">Repeat</keyword>
<dbReference type="EMBL" id="QKWP01005007">
    <property type="protein sequence ID" value="RIB00169.1"/>
    <property type="molecule type" value="Genomic_DNA"/>
</dbReference>